<keyword evidence="1" id="KW-0732">Signal</keyword>
<comment type="caution">
    <text evidence="6">The sequence shown here is derived from an EMBL/GenBank/DDBJ whole genome shotgun (WGS) entry which is preliminary data.</text>
</comment>
<gene>
    <name evidence="6" type="ORF">ROR02_29120</name>
</gene>
<feature type="domain" description="LamG-like jellyroll fold" evidence="5">
    <location>
        <begin position="38"/>
        <end position="157"/>
    </location>
</feature>
<keyword evidence="4" id="KW-0812">Transmembrane</keyword>
<reference evidence="6 7" key="1">
    <citation type="submission" date="2019-07" db="EMBL/GenBank/DDBJ databases">
        <title>Whole genome shotgun sequence of Rhodospirillum oryzae NBRC 107573.</title>
        <authorList>
            <person name="Hosoyama A."/>
            <person name="Uohara A."/>
            <person name="Ohji S."/>
            <person name="Ichikawa N."/>
        </authorList>
    </citation>
    <scope>NUCLEOTIDE SEQUENCE [LARGE SCALE GENOMIC DNA]</scope>
    <source>
        <strain evidence="6 7">NBRC 107573</strain>
    </source>
</reference>
<dbReference type="RefSeq" id="WP_147164808.1">
    <property type="nucleotide sequence ID" value="NZ_BJZO01000110.1"/>
</dbReference>
<dbReference type="Gene3D" id="2.60.120.200">
    <property type="match status" value="2"/>
</dbReference>
<feature type="region of interest" description="Disordered" evidence="3">
    <location>
        <begin position="1066"/>
        <end position="1085"/>
    </location>
</feature>
<keyword evidence="7" id="KW-1185">Reference proteome</keyword>
<sequence length="1085" mass="115880">MTLQDVSSMVSSYNAMDLDALSSARLAPDAASRISESQPFTLDAWIRFNGLAARTTVLEQEGVFWFGSQGSLIGFHFAGGPVIVSDPAQPSLKDGRWHYLCVTFDGSMVRLYLDGQFNSGESAMPTRAPSPNPVVIGRALQGFVRQVRVYNTVLEAEAVQRAMFGPPPEGTVLVDLDFTVNPPIDRGAAAHAITLENNARLIQVTPAVSLRAGGFVRPMGEPLPNPGGARIDPYTVQAWVFVTAAPDEPHAIFVNSDPDLQTGMGLCVQEEPGTDRVKVLSRRGSGGEDWQRLLSTASLPMKRWINVATTFDGTTLRVYLNGVLDSAKACPPLPLSQPRGELLIGAGSVSADALAPRTFQGFVREVDVWKRALSADQIQAAMAASPEPDAEGLAAAYVFVHGFVGDFFQGAPVALAEGALLSGQVSPAPVTPPMPPRLAREDSVPLDAGLEAGLMASLRAGLDFSDLERTHGAILDDSMARDIAMFTDPDDRALVENAWRKARRTLAEDPAGLGLLITRHEINEERLLVAHGPTESTVVFRASIHAIDDCTLWRINVLLILVVGFIDAVTGLGARSTPKAVTLLGEAVKESSVAGAMGAMGTGLTAAGVIHVGAALYKTGYLRRLLVALLEVGVWMIVRLVVQIVACLSGVASARLVATLAATVAALVVAWLARPEKCKPLPSVTLTSLAFDFNPAGIPSNALPIRENFATPLPVPEWIPGRIQPTEAPCAYALSVVSDRTPWIRATVTLSRATPRTVKIRAVGGGLLGSIDPTPLIFAGTTAVVYLPLTHHTLAAGGVRRQDVEWTWYYQIDTEMWVECATTRHRVYVTLDLPTQPWQQTGGRANPQLPWVRVLDHACDWASGATTREQVLEAVTVRVNAGLGLVYDTQNGAPAYTTSGFWGLGQFLCTDFLDFLATRGGRGRVVNCTDCATIVTTFANILGTNVCAAIMGSGTGFECNQILALGTETWKKPFMDSSTGSGGVFRFHEVAWTGTCSYADPLYDACLRYDTGNYPWETTPHTAGLPAGVPFSVFGPGPSPFVPLAAALTRTTYRERLAANTARGIPACVPQGSQDNTNSGRRPVV</sequence>
<evidence type="ECO:0000313" key="6">
    <source>
        <dbReference type="EMBL" id="GEO82781.1"/>
    </source>
</evidence>
<accession>A0A512HBF7</accession>
<name>A0A512HBF7_9PROT</name>
<feature type="transmembrane region" description="Helical" evidence="4">
    <location>
        <begin position="593"/>
        <end position="615"/>
    </location>
</feature>
<feature type="transmembrane region" description="Helical" evidence="4">
    <location>
        <begin position="621"/>
        <end position="642"/>
    </location>
</feature>
<dbReference type="AlphaFoldDB" id="A0A512HBF7"/>
<feature type="compositionally biased region" description="Polar residues" evidence="3">
    <location>
        <begin position="1071"/>
        <end position="1085"/>
    </location>
</feature>
<dbReference type="EMBL" id="BJZO01000110">
    <property type="protein sequence ID" value="GEO82781.1"/>
    <property type="molecule type" value="Genomic_DNA"/>
</dbReference>
<evidence type="ECO:0000256" key="3">
    <source>
        <dbReference type="SAM" id="MobiDB-lite"/>
    </source>
</evidence>
<dbReference type="OrthoDB" id="7291707at2"/>
<feature type="transmembrane region" description="Helical" evidence="4">
    <location>
        <begin position="552"/>
        <end position="572"/>
    </location>
</feature>
<keyword evidence="4" id="KW-0472">Membrane</keyword>
<dbReference type="Proteomes" id="UP000321567">
    <property type="component" value="Unassembled WGS sequence"/>
</dbReference>
<protein>
    <recommendedName>
        <fullName evidence="5">LamG-like jellyroll fold domain-containing protein</fullName>
    </recommendedName>
</protein>
<feature type="domain" description="LamG-like jellyroll fold" evidence="5">
    <location>
        <begin position="232"/>
        <end position="376"/>
    </location>
</feature>
<dbReference type="SUPFAM" id="SSF49899">
    <property type="entry name" value="Concanavalin A-like lectins/glucanases"/>
    <property type="match status" value="2"/>
</dbReference>
<feature type="transmembrane region" description="Helical" evidence="4">
    <location>
        <begin position="654"/>
        <end position="673"/>
    </location>
</feature>
<evidence type="ECO:0000256" key="4">
    <source>
        <dbReference type="SAM" id="Phobius"/>
    </source>
</evidence>
<dbReference type="SMART" id="SM00560">
    <property type="entry name" value="LamGL"/>
    <property type="match status" value="2"/>
</dbReference>
<keyword evidence="4" id="KW-1133">Transmembrane helix</keyword>
<evidence type="ECO:0000256" key="1">
    <source>
        <dbReference type="ARBA" id="ARBA00022729"/>
    </source>
</evidence>
<dbReference type="InterPro" id="IPR013320">
    <property type="entry name" value="ConA-like_dom_sf"/>
</dbReference>
<dbReference type="InterPro" id="IPR006558">
    <property type="entry name" value="LamG-like"/>
</dbReference>
<dbReference type="PANTHER" id="PTHR42535:SF2">
    <property type="entry name" value="CHROMOSOME UNDETERMINED SCAFFOLD_146, WHOLE GENOME SHOTGUN SEQUENCE"/>
    <property type="match status" value="1"/>
</dbReference>
<keyword evidence="2" id="KW-1015">Disulfide bond</keyword>
<evidence type="ECO:0000259" key="5">
    <source>
        <dbReference type="SMART" id="SM00560"/>
    </source>
</evidence>
<organism evidence="6 7">
    <name type="scientific">Pararhodospirillum oryzae</name>
    <dbReference type="NCBI Taxonomy" id="478448"/>
    <lineage>
        <taxon>Bacteria</taxon>
        <taxon>Pseudomonadati</taxon>
        <taxon>Pseudomonadota</taxon>
        <taxon>Alphaproteobacteria</taxon>
        <taxon>Rhodospirillales</taxon>
        <taxon>Rhodospirillaceae</taxon>
        <taxon>Pararhodospirillum</taxon>
    </lineage>
</organism>
<dbReference type="Pfam" id="PF13385">
    <property type="entry name" value="Laminin_G_3"/>
    <property type="match status" value="2"/>
</dbReference>
<evidence type="ECO:0000256" key="2">
    <source>
        <dbReference type="ARBA" id="ARBA00023157"/>
    </source>
</evidence>
<evidence type="ECO:0000313" key="7">
    <source>
        <dbReference type="Proteomes" id="UP000321567"/>
    </source>
</evidence>
<proteinExistence type="predicted"/>
<dbReference type="PANTHER" id="PTHR42535">
    <property type="entry name" value="OOKINETE PROTEIN, PUTATIVE-RELATED"/>
    <property type="match status" value="1"/>
</dbReference>